<accession>A0ABV5TTQ5</accession>
<protein>
    <submittedName>
        <fullName evidence="3">Carbohydrate binding domain-containing protein</fullName>
    </submittedName>
</protein>
<dbReference type="InterPro" id="IPR008979">
    <property type="entry name" value="Galactose-bd-like_sf"/>
</dbReference>
<dbReference type="Gene3D" id="2.60.120.260">
    <property type="entry name" value="Galactose-binding domain-like"/>
    <property type="match status" value="1"/>
</dbReference>
<feature type="domain" description="CBM-cenC" evidence="2">
    <location>
        <begin position="1"/>
        <end position="90"/>
    </location>
</feature>
<evidence type="ECO:0000259" key="2">
    <source>
        <dbReference type="Pfam" id="PF02018"/>
    </source>
</evidence>
<reference evidence="3 4" key="1">
    <citation type="submission" date="2024-09" db="EMBL/GenBank/DDBJ databases">
        <authorList>
            <person name="Sun Q."/>
            <person name="Mori K."/>
        </authorList>
    </citation>
    <scope>NUCLEOTIDE SEQUENCE [LARGE SCALE GENOMIC DNA]</scope>
    <source>
        <strain evidence="3 4">JCM 3028</strain>
    </source>
</reference>
<dbReference type="Proteomes" id="UP001589610">
    <property type="component" value="Unassembled WGS sequence"/>
</dbReference>
<keyword evidence="4" id="KW-1185">Reference proteome</keyword>
<evidence type="ECO:0000313" key="3">
    <source>
        <dbReference type="EMBL" id="MFB9682477.1"/>
    </source>
</evidence>
<evidence type="ECO:0000313" key="4">
    <source>
        <dbReference type="Proteomes" id="UP001589610"/>
    </source>
</evidence>
<comment type="caution">
    <text evidence="3">The sequence shown here is derived from an EMBL/GenBank/DDBJ whole genome shotgun (WGS) entry which is preliminary data.</text>
</comment>
<dbReference type="EMBL" id="JBHMBS010000091">
    <property type="protein sequence ID" value="MFB9682477.1"/>
    <property type="molecule type" value="Genomic_DNA"/>
</dbReference>
<evidence type="ECO:0000256" key="1">
    <source>
        <dbReference type="ARBA" id="ARBA00022801"/>
    </source>
</evidence>
<feature type="non-terminal residue" evidence="3">
    <location>
        <position position="1"/>
    </location>
</feature>
<name>A0ABV5TTQ5_9ACTN</name>
<dbReference type="SUPFAM" id="SSF49785">
    <property type="entry name" value="Galactose-binding domain-like"/>
    <property type="match status" value="1"/>
</dbReference>
<sequence>GRTAAWQGPHQNVTTQLTNNKSYTTSVWVRSQNGTPSAKATLTLTANGTTNYVQLTPAQTINANGWTQLTGTTTVSWTGTLTNASFYVETAAGTDGIYIDDASLQ</sequence>
<gene>
    <name evidence="3" type="ORF">ACFFRH_44055</name>
</gene>
<dbReference type="RefSeq" id="WP_386164146.1">
    <property type="nucleotide sequence ID" value="NZ_JBHMBS010000091.1"/>
</dbReference>
<organism evidence="3 4">
    <name type="scientific">Streptosporangium vulgare</name>
    <dbReference type="NCBI Taxonomy" id="46190"/>
    <lineage>
        <taxon>Bacteria</taxon>
        <taxon>Bacillati</taxon>
        <taxon>Actinomycetota</taxon>
        <taxon>Actinomycetes</taxon>
        <taxon>Streptosporangiales</taxon>
        <taxon>Streptosporangiaceae</taxon>
        <taxon>Streptosporangium</taxon>
    </lineage>
</organism>
<proteinExistence type="predicted"/>
<dbReference type="Pfam" id="PF02018">
    <property type="entry name" value="CBM_4_9"/>
    <property type="match status" value="1"/>
</dbReference>
<dbReference type="InterPro" id="IPR003305">
    <property type="entry name" value="CenC_carb-bd"/>
</dbReference>
<keyword evidence="1" id="KW-0378">Hydrolase</keyword>